<name>A0A5M3MQS7_CONPW</name>
<dbReference type="RefSeq" id="XP_007769151.1">
    <property type="nucleotide sequence ID" value="XM_007770961.1"/>
</dbReference>
<protein>
    <submittedName>
        <fullName evidence="1">Uncharacterized protein</fullName>
    </submittedName>
</protein>
<organism evidence="1 2">
    <name type="scientific">Coniophora puteana (strain RWD-64-598)</name>
    <name type="common">Brown rot fungus</name>
    <dbReference type="NCBI Taxonomy" id="741705"/>
    <lineage>
        <taxon>Eukaryota</taxon>
        <taxon>Fungi</taxon>
        <taxon>Dikarya</taxon>
        <taxon>Basidiomycota</taxon>
        <taxon>Agaricomycotina</taxon>
        <taxon>Agaricomycetes</taxon>
        <taxon>Agaricomycetidae</taxon>
        <taxon>Boletales</taxon>
        <taxon>Coniophorineae</taxon>
        <taxon>Coniophoraceae</taxon>
        <taxon>Coniophora</taxon>
    </lineage>
</organism>
<dbReference type="AlphaFoldDB" id="A0A5M3MQS7"/>
<proteinExistence type="predicted"/>
<reference evidence="2" key="1">
    <citation type="journal article" date="2012" name="Science">
        <title>The Paleozoic origin of enzymatic lignin decomposition reconstructed from 31 fungal genomes.</title>
        <authorList>
            <person name="Floudas D."/>
            <person name="Binder M."/>
            <person name="Riley R."/>
            <person name="Barry K."/>
            <person name="Blanchette R.A."/>
            <person name="Henrissat B."/>
            <person name="Martinez A.T."/>
            <person name="Otillar R."/>
            <person name="Spatafora J.W."/>
            <person name="Yadav J.S."/>
            <person name="Aerts A."/>
            <person name="Benoit I."/>
            <person name="Boyd A."/>
            <person name="Carlson A."/>
            <person name="Copeland A."/>
            <person name="Coutinho P.M."/>
            <person name="de Vries R.P."/>
            <person name="Ferreira P."/>
            <person name="Findley K."/>
            <person name="Foster B."/>
            <person name="Gaskell J."/>
            <person name="Glotzer D."/>
            <person name="Gorecki P."/>
            <person name="Heitman J."/>
            <person name="Hesse C."/>
            <person name="Hori C."/>
            <person name="Igarashi K."/>
            <person name="Jurgens J.A."/>
            <person name="Kallen N."/>
            <person name="Kersten P."/>
            <person name="Kohler A."/>
            <person name="Kuees U."/>
            <person name="Kumar T.K.A."/>
            <person name="Kuo A."/>
            <person name="LaButti K."/>
            <person name="Larrondo L.F."/>
            <person name="Lindquist E."/>
            <person name="Ling A."/>
            <person name="Lombard V."/>
            <person name="Lucas S."/>
            <person name="Lundell T."/>
            <person name="Martin R."/>
            <person name="McLaughlin D.J."/>
            <person name="Morgenstern I."/>
            <person name="Morin E."/>
            <person name="Murat C."/>
            <person name="Nagy L.G."/>
            <person name="Nolan M."/>
            <person name="Ohm R.A."/>
            <person name="Patyshakuliyeva A."/>
            <person name="Rokas A."/>
            <person name="Ruiz-Duenas F.J."/>
            <person name="Sabat G."/>
            <person name="Salamov A."/>
            <person name="Samejima M."/>
            <person name="Schmutz J."/>
            <person name="Slot J.C."/>
            <person name="St John F."/>
            <person name="Stenlid J."/>
            <person name="Sun H."/>
            <person name="Sun S."/>
            <person name="Syed K."/>
            <person name="Tsang A."/>
            <person name="Wiebenga A."/>
            <person name="Young D."/>
            <person name="Pisabarro A."/>
            <person name="Eastwood D.C."/>
            <person name="Martin F."/>
            <person name="Cullen D."/>
            <person name="Grigoriev I.V."/>
            <person name="Hibbett D.S."/>
        </authorList>
    </citation>
    <scope>NUCLEOTIDE SEQUENCE [LARGE SCALE GENOMIC DNA]</scope>
    <source>
        <strain evidence="2">RWD-64-598 SS2</strain>
    </source>
</reference>
<evidence type="ECO:0000313" key="1">
    <source>
        <dbReference type="EMBL" id="EIW80871.1"/>
    </source>
</evidence>
<dbReference type="OrthoDB" id="2669721at2759"/>
<sequence length="160" mass="17891">MWGCARLPNGAIIRSAWMEKTYDQEHICISRNVKFVEGGQTLLGEVQYFAHIAVDDANELSGLRWEAVAVIWLYSELDHSLLGLSAGTMCTCKSLGNDATYVICLKQIVDVVAMIPHKPTLLSGEEELRFFMVETPGMDIANFAEYEDEDKPDIDTNEAE</sequence>
<dbReference type="EMBL" id="JH711579">
    <property type="protein sequence ID" value="EIW80871.1"/>
    <property type="molecule type" value="Genomic_DNA"/>
</dbReference>
<dbReference type="KEGG" id="cput:CONPUDRAFT_73881"/>
<accession>A0A5M3MQS7</accession>
<dbReference type="GeneID" id="19209174"/>
<comment type="caution">
    <text evidence="1">The sequence shown here is derived from an EMBL/GenBank/DDBJ whole genome shotgun (WGS) entry which is preliminary data.</text>
</comment>
<dbReference type="OMA" id="EHICISR"/>
<keyword evidence="2" id="KW-1185">Reference proteome</keyword>
<dbReference type="Proteomes" id="UP000053558">
    <property type="component" value="Unassembled WGS sequence"/>
</dbReference>
<gene>
    <name evidence="1" type="ORF">CONPUDRAFT_73881</name>
</gene>
<evidence type="ECO:0000313" key="2">
    <source>
        <dbReference type="Proteomes" id="UP000053558"/>
    </source>
</evidence>